<protein>
    <submittedName>
        <fullName evidence="2">Glucuronide permease</fullName>
    </submittedName>
</protein>
<comment type="caution">
    <text evidence="2">The sequence shown here is derived from an EMBL/GenBank/DDBJ whole genome shotgun (WGS) entry which is preliminary data.</text>
</comment>
<evidence type="ECO:0000313" key="3">
    <source>
        <dbReference type="Proteomes" id="UP001165287"/>
    </source>
</evidence>
<proteinExistence type="predicted"/>
<keyword evidence="1" id="KW-0472">Membrane</keyword>
<accession>A0ABS7UZ82</accession>
<reference evidence="2" key="1">
    <citation type="submission" date="2024-05" db="EMBL/GenBank/DDBJ databases">
        <title>Metabacillus sp. nov., isolated from the rhizosphere soil of tomato plants.</title>
        <authorList>
            <person name="Ma R."/>
        </authorList>
    </citation>
    <scope>NUCLEOTIDE SEQUENCE</scope>
    <source>
        <strain evidence="2">DBTR6</strain>
    </source>
</reference>
<evidence type="ECO:0000313" key="2">
    <source>
        <dbReference type="EMBL" id="MBZ5753318.1"/>
    </source>
</evidence>
<gene>
    <name evidence="2" type="ORF">K9V48_24605</name>
</gene>
<keyword evidence="1" id="KW-1133">Transmembrane helix</keyword>
<feature type="transmembrane region" description="Helical" evidence="1">
    <location>
        <begin position="6"/>
        <end position="28"/>
    </location>
</feature>
<name>A0ABS7UZ82_9BACI</name>
<dbReference type="Proteomes" id="UP001165287">
    <property type="component" value="Unassembled WGS sequence"/>
</dbReference>
<dbReference type="EMBL" id="JAIQUM010000101">
    <property type="protein sequence ID" value="MBZ5753318.1"/>
    <property type="molecule type" value="Genomic_DNA"/>
</dbReference>
<feature type="non-terminal residue" evidence="2">
    <location>
        <position position="1"/>
    </location>
</feature>
<keyword evidence="3" id="KW-1185">Reference proteome</keyword>
<sequence length="62" mass="6732">LTQPLLMATLALAFGLPALGLVISVVAMKFYKLDAKKMEEIQNDIAKVKANTNTKNDDIVAQ</sequence>
<keyword evidence="1" id="KW-0812">Transmembrane</keyword>
<organism evidence="2 3">
    <name type="scientific">Metabacillus rhizolycopersici</name>
    <dbReference type="NCBI Taxonomy" id="2875709"/>
    <lineage>
        <taxon>Bacteria</taxon>
        <taxon>Bacillati</taxon>
        <taxon>Bacillota</taxon>
        <taxon>Bacilli</taxon>
        <taxon>Bacillales</taxon>
        <taxon>Bacillaceae</taxon>
        <taxon>Metabacillus</taxon>
    </lineage>
</organism>
<evidence type="ECO:0000256" key="1">
    <source>
        <dbReference type="SAM" id="Phobius"/>
    </source>
</evidence>